<evidence type="ECO:0000313" key="1">
    <source>
        <dbReference type="EMBL" id="JAE10819.1"/>
    </source>
</evidence>
<organism evidence="1">
    <name type="scientific">Arundo donax</name>
    <name type="common">Giant reed</name>
    <name type="synonym">Donax arundinaceus</name>
    <dbReference type="NCBI Taxonomy" id="35708"/>
    <lineage>
        <taxon>Eukaryota</taxon>
        <taxon>Viridiplantae</taxon>
        <taxon>Streptophyta</taxon>
        <taxon>Embryophyta</taxon>
        <taxon>Tracheophyta</taxon>
        <taxon>Spermatophyta</taxon>
        <taxon>Magnoliopsida</taxon>
        <taxon>Liliopsida</taxon>
        <taxon>Poales</taxon>
        <taxon>Poaceae</taxon>
        <taxon>PACMAD clade</taxon>
        <taxon>Arundinoideae</taxon>
        <taxon>Arundineae</taxon>
        <taxon>Arundo</taxon>
    </lineage>
</organism>
<dbReference type="AlphaFoldDB" id="A0A0A9FHV4"/>
<protein>
    <submittedName>
        <fullName evidence="1">Uncharacterized protein</fullName>
    </submittedName>
</protein>
<dbReference type="EMBL" id="GBRH01187077">
    <property type="protein sequence ID" value="JAE10819.1"/>
    <property type="molecule type" value="Transcribed_RNA"/>
</dbReference>
<accession>A0A0A9FHV4</accession>
<reference evidence="1" key="1">
    <citation type="submission" date="2014-09" db="EMBL/GenBank/DDBJ databases">
        <authorList>
            <person name="Magalhaes I.L.F."/>
            <person name="Oliveira U."/>
            <person name="Santos F.R."/>
            <person name="Vidigal T.H.D.A."/>
            <person name="Brescovit A.D."/>
            <person name="Santos A.J."/>
        </authorList>
    </citation>
    <scope>NUCLEOTIDE SEQUENCE</scope>
    <source>
        <tissue evidence="1">Shoot tissue taken approximately 20 cm above the soil surface</tissue>
    </source>
</reference>
<name>A0A0A9FHV4_ARUDO</name>
<reference evidence="1" key="2">
    <citation type="journal article" date="2015" name="Data Brief">
        <title>Shoot transcriptome of the giant reed, Arundo donax.</title>
        <authorList>
            <person name="Barrero R.A."/>
            <person name="Guerrero F.D."/>
            <person name="Moolhuijzen P."/>
            <person name="Goolsby J.A."/>
            <person name="Tidwell J."/>
            <person name="Bellgard S.E."/>
            <person name="Bellgard M.I."/>
        </authorList>
    </citation>
    <scope>NUCLEOTIDE SEQUENCE</scope>
    <source>
        <tissue evidence="1">Shoot tissue taken approximately 20 cm above the soil surface</tissue>
    </source>
</reference>
<proteinExistence type="predicted"/>
<sequence>MQPGEVLGFGNWRCVAA</sequence>